<dbReference type="GO" id="GO:0005737">
    <property type="term" value="C:cytoplasm"/>
    <property type="evidence" value="ECO:0007669"/>
    <property type="project" value="UniProtKB-SubCell"/>
</dbReference>
<evidence type="ECO:0000256" key="4">
    <source>
        <dbReference type="ARBA" id="ARBA00022490"/>
    </source>
</evidence>
<dbReference type="InterPro" id="IPR009012">
    <property type="entry name" value="GrpE_head"/>
</dbReference>
<dbReference type="PRINTS" id="PR00773">
    <property type="entry name" value="GRPEPROTEIN"/>
</dbReference>
<protein>
    <recommendedName>
        <fullName evidence="8 10">Protein GrpE</fullName>
    </recommendedName>
    <alternativeName>
        <fullName evidence="9 10">HSP-70 cofactor</fullName>
    </alternativeName>
</protein>
<evidence type="ECO:0000256" key="1">
    <source>
        <dbReference type="ARBA" id="ARBA00004496"/>
    </source>
</evidence>
<evidence type="ECO:0000256" key="8">
    <source>
        <dbReference type="ARBA" id="ARBA00072274"/>
    </source>
</evidence>
<keyword evidence="4 10" id="KW-0963">Cytoplasm</keyword>
<evidence type="ECO:0000313" key="15">
    <source>
        <dbReference type="Proteomes" id="UP000178985"/>
    </source>
</evidence>
<evidence type="ECO:0000256" key="3">
    <source>
        <dbReference type="ARBA" id="ARBA00011738"/>
    </source>
</evidence>
<evidence type="ECO:0000256" key="13">
    <source>
        <dbReference type="SAM" id="MobiDB-lite"/>
    </source>
</evidence>
<dbReference type="FunFam" id="2.30.22.10:FF:000001">
    <property type="entry name" value="Protein GrpE"/>
    <property type="match status" value="1"/>
</dbReference>
<dbReference type="Gene3D" id="3.90.20.20">
    <property type="match status" value="1"/>
</dbReference>
<dbReference type="Proteomes" id="UP000178985">
    <property type="component" value="Unassembled WGS sequence"/>
</dbReference>
<name>A0A1F6V363_9BACT</name>
<dbReference type="PANTHER" id="PTHR21237">
    <property type="entry name" value="GRPE PROTEIN"/>
    <property type="match status" value="1"/>
</dbReference>
<dbReference type="SUPFAM" id="SSF58014">
    <property type="entry name" value="Coiled-coil domain of nucleotide exchange factor GrpE"/>
    <property type="match status" value="1"/>
</dbReference>
<dbReference type="Gene3D" id="2.30.22.10">
    <property type="entry name" value="Head domain of nucleotide exchange factor GrpE"/>
    <property type="match status" value="1"/>
</dbReference>
<organism evidence="14 15">
    <name type="scientific">Candidatus Nomurabacteria bacterium RIFCSPHIGHO2_01_FULL_40_20</name>
    <dbReference type="NCBI Taxonomy" id="1801738"/>
    <lineage>
        <taxon>Bacteria</taxon>
        <taxon>Candidatus Nomuraibacteriota</taxon>
    </lineage>
</organism>
<comment type="similarity">
    <text evidence="2 10 11">Belongs to the GrpE family.</text>
</comment>
<feature type="coiled-coil region" evidence="12">
    <location>
        <begin position="41"/>
        <end position="68"/>
    </location>
</feature>
<dbReference type="CDD" id="cd00446">
    <property type="entry name" value="GrpE"/>
    <property type="match status" value="1"/>
</dbReference>
<sequence length="207" mass="24235">MQEDNEVPTEVGIPTGVGKTKEENPTEEDDIVEFEYNADGEEDLKKTLKKLRADLKQVKKEKEEYLTGWQKERADFANYKKDEESRKTILSESMRERILTRFLTVMDSFNLAFANRETWEKVDKGWRKGVEYIHAQMDSIFEEYGVKEIGNVGEDFDPSIHESIETVQTDKKEDDHKVATVIQKGYKLGERVIRPARVNLYEFTDRK</sequence>
<keyword evidence="6 10" id="KW-0143">Chaperone</keyword>
<evidence type="ECO:0000313" key="14">
    <source>
        <dbReference type="EMBL" id="OGI63886.1"/>
    </source>
</evidence>
<dbReference type="EMBL" id="MFTO01000011">
    <property type="protein sequence ID" value="OGI63886.1"/>
    <property type="molecule type" value="Genomic_DNA"/>
</dbReference>
<dbReference type="GO" id="GO:0051087">
    <property type="term" value="F:protein-folding chaperone binding"/>
    <property type="evidence" value="ECO:0007669"/>
    <property type="project" value="InterPro"/>
</dbReference>
<dbReference type="GO" id="GO:0006457">
    <property type="term" value="P:protein folding"/>
    <property type="evidence" value="ECO:0007669"/>
    <property type="project" value="InterPro"/>
</dbReference>
<feature type="region of interest" description="Disordered" evidence="13">
    <location>
        <begin position="1"/>
        <end position="28"/>
    </location>
</feature>
<dbReference type="PANTHER" id="PTHR21237:SF23">
    <property type="entry name" value="GRPE PROTEIN HOMOLOG, MITOCHONDRIAL"/>
    <property type="match status" value="1"/>
</dbReference>
<dbReference type="InterPro" id="IPR013805">
    <property type="entry name" value="GrpE_CC"/>
</dbReference>
<dbReference type="GO" id="GO:0042803">
    <property type="term" value="F:protein homodimerization activity"/>
    <property type="evidence" value="ECO:0007669"/>
    <property type="project" value="InterPro"/>
</dbReference>
<dbReference type="HAMAP" id="MF_01151">
    <property type="entry name" value="GrpE"/>
    <property type="match status" value="1"/>
</dbReference>
<evidence type="ECO:0000256" key="2">
    <source>
        <dbReference type="ARBA" id="ARBA00009054"/>
    </source>
</evidence>
<dbReference type="GO" id="GO:0000774">
    <property type="term" value="F:adenyl-nucleotide exchange factor activity"/>
    <property type="evidence" value="ECO:0007669"/>
    <property type="project" value="InterPro"/>
</dbReference>
<comment type="subunit">
    <text evidence="3 10">Homodimer.</text>
</comment>
<dbReference type="Pfam" id="PF01025">
    <property type="entry name" value="GrpE"/>
    <property type="match status" value="1"/>
</dbReference>
<accession>A0A1F6V363</accession>
<evidence type="ECO:0000256" key="5">
    <source>
        <dbReference type="ARBA" id="ARBA00023016"/>
    </source>
</evidence>
<evidence type="ECO:0000256" key="10">
    <source>
        <dbReference type="HAMAP-Rule" id="MF_01151"/>
    </source>
</evidence>
<proteinExistence type="inferred from homology"/>
<reference evidence="14 15" key="1">
    <citation type="journal article" date="2016" name="Nat. Commun.">
        <title>Thousands of microbial genomes shed light on interconnected biogeochemical processes in an aquifer system.</title>
        <authorList>
            <person name="Anantharaman K."/>
            <person name="Brown C.T."/>
            <person name="Hug L.A."/>
            <person name="Sharon I."/>
            <person name="Castelle C.J."/>
            <person name="Probst A.J."/>
            <person name="Thomas B.C."/>
            <person name="Singh A."/>
            <person name="Wilkins M.J."/>
            <person name="Karaoz U."/>
            <person name="Brodie E.L."/>
            <person name="Williams K.H."/>
            <person name="Hubbard S.S."/>
            <person name="Banfield J.F."/>
        </authorList>
    </citation>
    <scope>NUCLEOTIDE SEQUENCE [LARGE SCALE GENOMIC DNA]</scope>
</reference>
<keyword evidence="12" id="KW-0175">Coiled coil</keyword>
<dbReference type="InterPro" id="IPR000740">
    <property type="entry name" value="GrpE"/>
</dbReference>
<dbReference type="GO" id="GO:0051082">
    <property type="term" value="F:unfolded protein binding"/>
    <property type="evidence" value="ECO:0007669"/>
    <property type="project" value="TreeGrafter"/>
</dbReference>
<comment type="subcellular location">
    <subcellularLocation>
        <location evidence="1 10">Cytoplasm</location>
    </subcellularLocation>
</comment>
<evidence type="ECO:0000256" key="9">
    <source>
        <dbReference type="ARBA" id="ARBA00076414"/>
    </source>
</evidence>
<evidence type="ECO:0000256" key="7">
    <source>
        <dbReference type="ARBA" id="ARBA00053401"/>
    </source>
</evidence>
<dbReference type="SUPFAM" id="SSF51064">
    <property type="entry name" value="Head domain of nucleotide exchange factor GrpE"/>
    <property type="match status" value="1"/>
</dbReference>
<evidence type="ECO:0000256" key="11">
    <source>
        <dbReference type="RuleBase" id="RU004478"/>
    </source>
</evidence>
<evidence type="ECO:0000256" key="6">
    <source>
        <dbReference type="ARBA" id="ARBA00023186"/>
    </source>
</evidence>
<comment type="caution">
    <text evidence="14">The sequence shown here is derived from an EMBL/GenBank/DDBJ whole genome shotgun (WGS) entry which is preliminary data.</text>
</comment>
<comment type="function">
    <text evidence="7 10">Participates actively in the response to hyperosmotic and heat shock by preventing the aggregation of stress-denatured proteins, in association with DnaK and GrpE. It is the nucleotide exchange factor for DnaK and may function as a thermosensor. Unfolded proteins bind initially to DnaJ; upon interaction with the DnaJ-bound protein, DnaK hydrolyzes its bound ATP, resulting in the formation of a stable complex. GrpE releases ADP from DnaK; ATP binding to DnaK triggers the release of the substrate protein, thus completing the reaction cycle. Several rounds of ATP-dependent interactions between DnaJ, DnaK and GrpE are required for fully efficient folding.</text>
</comment>
<keyword evidence="5 10" id="KW-0346">Stress response</keyword>
<evidence type="ECO:0000256" key="12">
    <source>
        <dbReference type="SAM" id="Coils"/>
    </source>
</evidence>
<dbReference type="AlphaFoldDB" id="A0A1F6V363"/>
<gene>
    <name evidence="10" type="primary">grpE</name>
    <name evidence="14" type="ORF">A2733_01455</name>
</gene>